<dbReference type="AlphaFoldDB" id="A0AA95JBJ0"/>
<dbReference type="EMBL" id="CP119317">
    <property type="protein sequence ID" value="WEK55463.1"/>
    <property type="molecule type" value="Genomic_DNA"/>
</dbReference>
<evidence type="ECO:0000256" key="1">
    <source>
        <dbReference type="ARBA" id="ARBA00023186"/>
    </source>
</evidence>
<name>A0AA95JBJ0_9BACL</name>
<organism evidence="2 3">
    <name type="scientific">Candidatus Cohnella colombiensis</name>
    <dbReference type="NCBI Taxonomy" id="3121368"/>
    <lineage>
        <taxon>Bacteria</taxon>
        <taxon>Bacillati</taxon>
        <taxon>Bacillota</taxon>
        <taxon>Bacilli</taxon>
        <taxon>Bacillales</taxon>
        <taxon>Paenibacillaceae</taxon>
        <taxon>Cohnella</taxon>
    </lineage>
</organism>
<proteinExistence type="predicted"/>
<dbReference type="GO" id="GO:0006457">
    <property type="term" value="P:protein folding"/>
    <property type="evidence" value="ECO:0007669"/>
    <property type="project" value="InterPro"/>
</dbReference>
<dbReference type="Gene3D" id="2.30.22.10">
    <property type="entry name" value="Head domain of nucleotide exchange factor GrpE"/>
    <property type="match status" value="1"/>
</dbReference>
<dbReference type="GO" id="GO:0042803">
    <property type="term" value="F:protein homodimerization activity"/>
    <property type="evidence" value="ECO:0007669"/>
    <property type="project" value="InterPro"/>
</dbReference>
<reference evidence="2" key="1">
    <citation type="submission" date="2023-03" db="EMBL/GenBank/DDBJ databases">
        <title>Andean soil-derived lignocellulolytic bacterial consortium as a source of novel taxa and putative plastic-active enzymes.</title>
        <authorList>
            <person name="Diaz-Garcia L."/>
            <person name="Chuvochina M."/>
            <person name="Feuerriegel G."/>
            <person name="Bunk B."/>
            <person name="Sproer C."/>
            <person name="Streit W.R."/>
            <person name="Rodriguez L.M."/>
            <person name="Overmann J."/>
            <person name="Jimenez D.J."/>
        </authorList>
    </citation>
    <scope>NUCLEOTIDE SEQUENCE</scope>
    <source>
        <strain evidence="2">MAG 2441</strain>
    </source>
</reference>
<dbReference type="GO" id="GO:0051087">
    <property type="term" value="F:protein-folding chaperone binding"/>
    <property type="evidence" value="ECO:0007669"/>
    <property type="project" value="InterPro"/>
</dbReference>
<protein>
    <submittedName>
        <fullName evidence="2">Nucleotide exchange factor GrpE</fullName>
    </submittedName>
</protein>
<keyword evidence="3" id="KW-1185">Reference proteome</keyword>
<dbReference type="GO" id="GO:0000774">
    <property type="term" value="F:adenyl-nucleotide exchange factor activity"/>
    <property type="evidence" value="ECO:0007669"/>
    <property type="project" value="InterPro"/>
</dbReference>
<evidence type="ECO:0000313" key="2">
    <source>
        <dbReference type="EMBL" id="WEK55463.1"/>
    </source>
</evidence>
<sequence>MSTPFKVFCAEEIKSLIKLVPSELELPEEKQSPLLNDTYVNELKEMIKKGERLNFKLIQELSGKLEELGERLPQGAESKEVVQEVADLRNHADSLIYLLLDVFDLLDYLKDLKGDYDQKWVESVDQTVSLALDMLRKFGMDELPAHGLIFDPYTMEGIGTIPLSEGTSGSNQFEVIKVVQRGFRHSFNQQLIRKAKVITLL</sequence>
<evidence type="ECO:0000313" key="3">
    <source>
        <dbReference type="Proteomes" id="UP001178662"/>
    </source>
</evidence>
<dbReference type="InterPro" id="IPR009012">
    <property type="entry name" value="GrpE_head"/>
</dbReference>
<dbReference type="Pfam" id="PF01025">
    <property type="entry name" value="GrpE"/>
    <property type="match status" value="1"/>
</dbReference>
<keyword evidence="1" id="KW-0143">Chaperone</keyword>
<dbReference type="InterPro" id="IPR000740">
    <property type="entry name" value="GrpE"/>
</dbReference>
<accession>A0AA95JBJ0</accession>
<dbReference type="Proteomes" id="UP001178662">
    <property type="component" value="Chromosome"/>
</dbReference>
<gene>
    <name evidence="2" type="primary">grpE</name>
    <name evidence="2" type="ORF">P0Y55_05240</name>
</gene>